<protein>
    <submittedName>
        <fullName evidence="3">Uncharacterized protein</fullName>
    </submittedName>
</protein>
<evidence type="ECO:0000313" key="4">
    <source>
        <dbReference type="Proteomes" id="UP000199663"/>
    </source>
</evidence>
<organism evidence="3 4">
    <name type="scientific">Rhodonellum ikkaensis</name>
    <dbReference type="NCBI Taxonomy" id="336829"/>
    <lineage>
        <taxon>Bacteria</taxon>
        <taxon>Pseudomonadati</taxon>
        <taxon>Bacteroidota</taxon>
        <taxon>Cytophagia</taxon>
        <taxon>Cytophagales</taxon>
        <taxon>Cytophagaceae</taxon>
        <taxon>Rhodonellum</taxon>
    </lineage>
</organism>
<feature type="signal peptide" evidence="2">
    <location>
        <begin position="1"/>
        <end position="40"/>
    </location>
</feature>
<proteinExistence type="predicted"/>
<feature type="compositionally biased region" description="Basic and acidic residues" evidence="1">
    <location>
        <begin position="94"/>
        <end position="112"/>
    </location>
</feature>
<sequence>MKVLNPLAKMTKPNKISLNAQKGTFLAVVFCIVASMNAFAQVEQERNIPELPKTIDHSGSFESPESGTVDQRSDNFYRPSPAKNKPQVLNAAPQRKENPILKQGGEKENRKEGMSTLSFNLFLYVVDKFKED</sequence>
<evidence type="ECO:0000256" key="1">
    <source>
        <dbReference type="SAM" id="MobiDB-lite"/>
    </source>
</evidence>
<comment type="caution">
    <text evidence="3">The sequence shown here is derived from an EMBL/GenBank/DDBJ whole genome shotgun (WGS) entry which is preliminary data.</text>
</comment>
<keyword evidence="2" id="KW-0732">Signal</keyword>
<feature type="chain" id="PRO_5045746195" evidence="2">
    <location>
        <begin position="41"/>
        <end position="132"/>
    </location>
</feature>
<evidence type="ECO:0000256" key="2">
    <source>
        <dbReference type="SAM" id="SignalP"/>
    </source>
</evidence>
<dbReference type="Proteomes" id="UP000199663">
    <property type="component" value="Unassembled WGS sequence"/>
</dbReference>
<evidence type="ECO:0000313" key="3">
    <source>
        <dbReference type="EMBL" id="SDY47041.1"/>
    </source>
</evidence>
<dbReference type="EMBL" id="FNQC01000001">
    <property type="protein sequence ID" value="SDY47041.1"/>
    <property type="molecule type" value="Genomic_DNA"/>
</dbReference>
<accession>A0A1H3K4F2</accession>
<reference evidence="3 4" key="1">
    <citation type="submission" date="2016-10" db="EMBL/GenBank/DDBJ databases">
        <authorList>
            <person name="Varghese N."/>
            <person name="Submissions S."/>
        </authorList>
    </citation>
    <scope>NUCLEOTIDE SEQUENCE [LARGE SCALE GENOMIC DNA]</scope>
    <source>
        <strain evidence="3 4">DSM 17997</strain>
    </source>
</reference>
<feature type="region of interest" description="Disordered" evidence="1">
    <location>
        <begin position="52"/>
        <end position="112"/>
    </location>
</feature>
<feature type="compositionally biased region" description="Polar residues" evidence="1">
    <location>
        <begin position="60"/>
        <end position="70"/>
    </location>
</feature>
<keyword evidence="4" id="KW-1185">Reference proteome</keyword>
<name>A0A1H3K4F2_9BACT</name>
<gene>
    <name evidence="3" type="ORF">SAMN05444412_101250</name>
</gene>